<dbReference type="GO" id="GO:0000287">
    <property type="term" value="F:magnesium ion binding"/>
    <property type="evidence" value="ECO:0007669"/>
    <property type="project" value="UniProtKB-UniRule"/>
</dbReference>
<comment type="cofactor">
    <cofactor evidence="6">
        <name>Mg(2+)</name>
        <dbReference type="ChEBI" id="CHEBI:18420"/>
    </cofactor>
    <cofactor evidence="6">
        <name>Mn(2+)</name>
        <dbReference type="ChEBI" id="CHEBI:29035"/>
    </cofactor>
    <text evidence="6">Mg(2+). Can also accept Mn(2+).</text>
</comment>
<keyword evidence="6" id="KW-0963">Cytoplasm</keyword>
<evidence type="ECO:0000256" key="4">
    <source>
        <dbReference type="ARBA" id="ARBA00022777"/>
    </source>
</evidence>
<dbReference type="SUPFAM" id="SSF53067">
    <property type="entry name" value="Actin-like ATPase domain"/>
    <property type="match status" value="2"/>
</dbReference>
<comment type="pathway">
    <text evidence="6">Metabolic intermediate biosynthesis; acetyl-CoA biosynthesis; acetyl-CoA from acetate: step 1/2.</text>
</comment>
<evidence type="ECO:0000256" key="7">
    <source>
        <dbReference type="RuleBase" id="RU003835"/>
    </source>
</evidence>
<keyword evidence="4 6" id="KW-0418">Kinase</keyword>
<comment type="catalytic activity">
    <reaction evidence="6">
        <text>acetate + ATP = acetyl phosphate + ADP</text>
        <dbReference type="Rhea" id="RHEA:11352"/>
        <dbReference type="ChEBI" id="CHEBI:22191"/>
        <dbReference type="ChEBI" id="CHEBI:30089"/>
        <dbReference type="ChEBI" id="CHEBI:30616"/>
        <dbReference type="ChEBI" id="CHEBI:456216"/>
        <dbReference type="EC" id="2.7.2.1"/>
    </reaction>
</comment>
<dbReference type="PANTHER" id="PTHR21060:SF15">
    <property type="entry name" value="ACETATE KINASE-RELATED"/>
    <property type="match status" value="1"/>
</dbReference>
<evidence type="ECO:0000256" key="1">
    <source>
        <dbReference type="ARBA" id="ARBA00008748"/>
    </source>
</evidence>
<dbReference type="PRINTS" id="PR00471">
    <property type="entry name" value="ACETATEKNASE"/>
</dbReference>
<dbReference type="GO" id="GO:0005524">
    <property type="term" value="F:ATP binding"/>
    <property type="evidence" value="ECO:0007669"/>
    <property type="project" value="UniProtKB-KW"/>
</dbReference>
<keyword evidence="5 6" id="KW-0067">ATP-binding</keyword>
<feature type="active site" description="Proton donor/acceptor" evidence="6">
    <location>
        <position position="114"/>
    </location>
</feature>
<dbReference type="PROSITE" id="PS01076">
    <property type="entry name" value="ACETATE_KINASE_2"/>
    <property type="match status" value="1"/>
</dbReference>
<dbReference type="GO" id="GO:0006085">
    <property type="term" value="P:acetyl-CoA biosynthetic process"/>
    <property type="evidence" value="ECO:0007669"/>
    <property type="project" value="UniProtKB-UniRule"/>
</dbReference>
<sequence length="362" mass="37581">MRVLTVNAGSSSLKLAVLAGDEALAAEELEVSGDGLDEDRLAEALRGMDGIDAVGHRVVHGGHHLTGPVRVDARVREELGALVDLAPLHQPKSLRALDAVGRALPGAPAVACFDTAFFAGLPAGAATYALPREWRERYGLRRFGFHGLSHAWASSRAAQLAGGRAGLRVVVAHLGSGCSLSAVVDGRAVDTTMGFTPLEGLVMGTRSGTVDPGLLLWLEEHEGIPPQEVADALEHRSGLLGLCGTADMREVLRRAAERDADAALALDTWVHRVVTGVGAMAGAAGGLDVLVFTGGVGERAAPVRRLVAARLGFLGVRVDDDANDIADGGTDADIGAGDARVLVVRAREDVEIARQVRQVLGG</sequence>
<dbReference type="Pfam" id="PF00871">
    <property type="entry name" value="Acetate_kinase"/>
    <property type="match status" value="1"/>
</dbReference>
<dbReference type="PANTHER" id="PTHR21060">
    <property type="entry name" value="ACETATE KINASE"/>
    <property type="match status" value="1"/>
</dbReference>
<proteinExistence type="inferred from homology"/>
<reference evidence="8 9" key="1">
    <citation type="submission" date="2019-06" db="EMBL/GenBank/DDBJ databases">
        <title>Sequencing the genomes of 1000 actinobacteria strains.</title>
        <authorList>
            <person name="Klenk H.-P."/>
        </authorList>
    </citation>
    <scope>NUCLEOTIDE SEQUENCE [LARGE SCALE GENOMIC DNA]</scope>
    <source>
        <strain evidence="8 9">DSM 18082</strain>
    </source>
</reference>
<comment type="caution">
    <text evidence="8">The sequence shown here is derived from an EMBL/GenBank/DDBJ whole genome shotgun (WGS) entry which is preliminary data.</text>
</comment>
<organism evidence="8 9">
    <name type="scientific">Oryzihumus leptocrescens</name>
    <dbReference type="NCBI Taxonomy" id="297536"/>
    <lineage>
        <taxon>Bacteria</taxon>
        <taxon>Bacillati</taxon>
        <taxon>Actinomycetota</taxon>
        <taxon>Actinomycetes</taxon>
        <taxon>Micrococcales</taxon>
        <taxon>Intrasporangiaceae</taxon>
        <taxon>Oryzihumus</taxon>
    </lineage>
</organism>
<feature type="binding site" evidence="6">
    <location>
        <begin position="247"/>
        <end position="249"/>
    </location>
    <ligand>
        <name>ATP</name>
        <dbReference type="ChEBI" id="CHEBI:30616"/>
    </ligand>
</feature>
<feature type="binding site" evidence="6">
    <location>
        <position position="57"/>
    </location>
    <ligand>
        <name>substrate</name>
    </ligand>
</feature>
<evidence type="ECO:0000313" key="9">
    <source>
        <dbReference type="Proteomes" id="UP000319514"/>
    </source>
</evidence>
<dbReference type="PIRSF" id="PIRSF000722">
    <property type="entry name" value="Acetate_prop_kin"/>
    <property type="match status" value="1"/>
</dbReference>
<comment type="similarity">
    <text evidence="1 6 7">Belongs to the acetokinase family.</text>
</comment>
<accession>A0A542ZGN6</accession>
<feature type="binding site" evidence="6">
    <location>
        <begin position="173"/>
        <end position="177"/>
    </location>
    <ligand>
        <name>ATP</name>
        <dbReference type="ChEBI" id="CHEBI:30616"/>
    </ligand>
</feature>
<keyword evidence="6" id="KW-0479">Metal-binding</keyword>
<dbReference type="Gene3D" id="3.30.420.40">
    <property type="match status" value="2"/>
</dbReference>
<feature type="binding site" evidence="6">
    <location>
        <position position="7"/>
    </location>
    <ligand>
        <name>Mg(2+)</name>
        <dbReference type="ChEBI" id="CHEBI:18420"/>
    </ligand>
</feature>
<dbReference type="NCBIfam" id="TIGR00016">
    <property type="entry name" value="ackA"/>
    <property type="match status" value="1"/>
</dbReference>
<dbReference type="InterPro" id="IPR023865">
    <property type="entry name" value="Aliphatic_acid_kinase_CS"/>
</dbReference>
<keyword evidence="6" id="KW-0460">Magnesium</keyword>
<keyword evidence="3 6" id="KW-0547">Nucleotide-binding</keyword>
<dbReference type="UniPathway" id="UPA00340">
    <property type="reaction ID" value="UER00458"/>
</dbReference>
<keyword evidence="9" id="KW-1185">Reference proteome</keyword>
<dbReference type="AlphaFoldDB" id="A0A542ZGN6"/>
<dbReference type="InterPro" id="IPR043129">
    <property type="entry name" value="ATPase_NBD"/>
</dbReference>
<dbReference type="PROSITE" id="PS01075">
    <property type="entry name" value="ACETATE_KINASE_1"/>
    <property type="match status" value="1"/>
</dbReference>
<evidence type="ECO:0000313" key="8">
    <source>
        <dbReference type="EMBL" id="TQL59496.1"/>
    </source>
</evidence>
<dbReference type="HAMAP" id="MF_00020">
    <property type="entry name" value="Acetate_kinase"/>
    <property type="match status" value="1"/>
</dbReference>
<dbReference type="InterPro" id="IPR000890">
    <property type="entry name" value="Aliphatic_acid_kin_short-chain"/>
</dbReference>
<keyword evidence="2 6" id="KW-0808">Transferase</keyword>
<comment type="subcellular location">
    <subcellularLocation>
        <location evidence="6">Cytoplasm</location>
    </subcellularLocation>
</comment>
<comment type="function">
    <text evidence="6">Catalyzes the formation of acetyl phosphate from acetate and ATP. Can also catalyze the reverse reaction.</text>
</comment>
<evidence type="ECO:0000256" key="5">
    <source>
        <dbReference type="ARBA" id="ARBA00022840"/>
    </source>
</evidence>
<name>A0A542ZGN6_9MICO</name>
<feature type="binding site" evidence="6">
    <location>
        <position position="348"/>
    </location>
    <ligand>
        <name>Mg(2+)</name>
        <dbReference type="ChEBI" id="CHEBI:18420"/>
    </ligand>
</feature>
<dbReference type="InterPro" id="IPR004372">
    <property type="entry name" value="Ac/propionate_kinase"/>
</dbReference>
<protein>
    <recommendedName>
        <fullName evidence="6">Acetate kinase</fullName>
        <ecNumber evidence="6">2.7.2.1</ecNumber>
    </recommendedName>
    <alternativeName>
        <fullName evidence="6">Acetokinase</fullName>
    </alternativeName>
</protein>
<comment type="caution">
    <text evidence="6">Lacks conserved residue(s) required for the propagation of feature annotation.</text>
</comment>
<feature type="site" description="Transition state stabilizer" evidence="6">
    <location>
        <position position="206"/>
    </location>
</feature>
<gene>
    <name evidence="6" type="primary">ackA</name>
    <name evidence="8" type="ORF">FB474_0851</name>
</gene>
<dbReference type="EMBL" id="VFOQ01000001">
    <property type="protein sequence ID" value="TQL59496.1"/>
    <property type="molecule type" value="Genomic_DNA"/>
</dbReference>
<feature type="site" description="Transition state stabilizer" evidence="6">
    <location>
        <position position="146"/>
    </location>
</feature>
<dbReference type="Proteomes" id="UP000319514">
    <property type="component" value="Unassembled WGS sequence"/>
</dbReference>
<evidence type="ECO:0000256" key="6">
    <source>
        <dbReference type="HAMAP-Rule" id="MF_00020"/>
    </source>
</evidence>
<evidence type="ECO:0000256" key="3">
    <source>
        <dbReference type="ARBA" id="ARBA00022741"/>
    </source>
</evidence>
<comment type="subunit">
    <text evidence="6">Homodimer.</text>
</comment>
<dbReference type="RefSeq" id="WP_141787514.1">
    <property type="nucleotide sequence ID" value="NZ_BAAAKX010000013.1"/>
</dbReference>
<dbReference type="GO" id="GO:0008776">
    <property type="term" value="F:acetate kinase activity"/>
    <property type="evidence" value="ECO:0007669"/>
    <property type="project" value="UniProtKB-UniRule"/>
</dbReference>
<dbReference type="OrthoDB" id="9802453at2"/>
<feature type="binding site" evidence="6">
    <location>
        <position position="14"/>
    </location>
    <ligand>
        <name>ATP</name>
        <dbReference type="ChEBI" id="CHEBI:30616"/>
    </ligand>
</feature>
<evidence type="ECO:0000256" key="2">
    <source>
        <dbReference type="ARBA" id="ARBA00022679"/>
    </source>
</evidence>
<dbReference type="GO" id="GO:0006083">
    <property type="term" value="P:acetate metabolic process"/>
    <property type="evidence" value="ECO:0007669"/>
    <property type="project" value="TreeGrafter"/>
</dbReference>
<dbReference type="EC" id="2.7.2.1" evidence="6"/>
<dbReference type="GO" id="GO:0005737">
    <property type="term" value="C:cytoplasm"/>
    <property type="evidence" value="ECO:0007669"/>
    <property type="project" value="UniProtKB-SubCell"/>
</dbReference>